<evidence type="ECO:0000256" key="2">
    <source>
        <dbReference type="ARBA" id="ARBA00022649"/>
    </source>
</evidence>
<proteinExistence type="predicted"/>
<dbReference type="Pfam" id="PF01934">
    <property type="entry name" value="HepT-like"/>
    <property type="match status" value="1"/>
</dbReference>
<protein>
    <submittedName>
        <fullName evidence="6">DUF86 domain-containing protein</fullName>
    </submittedName>
</protein>
<evidence type="ECO:0000256" key="1">
    <source>
        <dbReference type="ARBA" id="ARBA00022553"/>
    </source>
</evidence>
<keyword evidence="5" id="KW-0378">Hydrolase</keyword>
<dbReference type="EMBL" id="JAAECS010000012">
    <property type="protein sequence ID" value="MCJ1990532.1"/>
    <property type="molecule type" value="Genomic_DNA"/>
</dbReference>
<keyword evidence="7" id="KW-1185">Reference proteome</keyword>
<evidence type="ECO:0000313" key="7">
    <source>
        <dbReference type="Proteomes" id="UP001522450"/>
    </source>
</evidence>
<keyword evidence="4" id="KW-0547">Nucleotide-binding</keyword>
<dbReference type="PANTHER" id="PTHR34139:SF1">
    <property type="entry name" value="RNASE MJ1380-RELATED"/>
    <property type="match status" value="1"/>
</dbReference>
<dbReference type="Proteomes" id="UP001522450">
    <property type="component" value="Unassembled WGS sequence"/>
</dbReference>
<name>A0ABT0AV94_9LACT</name>
<dbReference type="PANTHER" id="PTHR34139">
    <property type="entry name" value="UPF0331 PROTEIN MJ0127"/>
    <property type="match status" value="1"/>
</dbReference>
<evidence type="ECO:0000256" key="5">
    <source>
        <dbReference type="ARBA" id="ARBA00022801"/>
    </source>
</evidence>
<organism evidence="6 7">
    <name type="scientific">Pseudolactococcus carnosus</name>
    <dbReference type="NCBI Taxonomy" id="2749961"/>
    <lineage>
        <taxon>Bacteria</taxon>
        <taxon>Bacillati</taxon>
        <taxon>Bacillota</taxon>
        <taxon>Bacilli</taxon>
        <taxon>Lactobacillales</taxon>
        <taxon>Streptococcaceae</taxon>
        <taxon>Pseudolactococcus</taxon>
    </lineage>
</organism>
<evidence type="ECO:0000256" key="4">
    <source>
        <dbReference type="ARBA" id="ARBA00022741"/>
    </source>
</evidence>
<dbReference type="InterPro" id="IPR008201">
    <property type="entry name" value="HepT-like"/>
</dbReference>
<dbReference type="RefSeq" id="WP_097024418.1">
    <property type="nucleotide sequence ID" value="NZ_JAAECP010000012.1"/>
</dbReference>
<evidence type="ECO:0000313" key="6">
    <source>
        <dbReference type="EMBL" id="MCJ1990532.1"/>
    </source>
</evidence>
<evidence type="ECO:0000256" key="3">
    <source>
        <dbReference type="ARBA" id="ARBA00022722"/>
    </source>
</evidence>
<dbReference type="InterPro" id="IPR051813">
    <property type="entry name" value="HepT_RNase_toxin"/>
</dbReference>
<keyword evidence="3" id="KW-0540">Nuclease</keyword>
<sequence length="121" mass="14276">MNKDLRYITNMIDFGSRALETFSKAGNDVDKLENDYDLYNSVLMSLVQIGENANLVSEVLKEKTEYLNWRKHIKNRNFYVHVYGAINNRRLNDYLQREVPQLLDSLSQLKANLNKKQNDYL</sequence>
<accession>A0ABT0AV94</accession>
<reference evidence="6 7" key="1">
    <citation type="journal article" date="2022" name="Microbiol. Res.">
        <title>Comparative genome analysis, predicted lifestyle and antimicrobial strategies of Lactococcus carnosus and Lactococcus paracarnosus isolated from meat.</title>
        <authorList>
            <person name="Werum V."/>
            <person name="Ehrmann M."/>
            <person name="Vogel R."/>
            <person name="Hilgarth M."/>
        </authorList>
    </citation>
    <scope>NUCLEOTIDE SEQUENCE [LARGE SCALE GENOMIC DNA]</scope>
    <source>
        <strain evidence="6 7">TMW22177</strain>
    </source>
</reference>
<keyword evidence="1" id="KW-0597">Phosphoprotein</keyword>
<comment type="caution">
    <text evidence="6">The sequence shown here is derived from an EMBL/GenBank/DDBJ whole genome shotgun (WGS) entry which is preliminary data.</text>
</comment>
<gene>
    <name evidence="6" type="ORF">GYN21_09940</name>
</gene>
<keyword evidence="2" id="KW-1277">Toxin-antitoxin system</keyword>